<dbReference type="GO" id="GO:0016787">
    <property type="term" value="F:hydrolase activity"/>
    <property type="evidence" value="ECO:0007669"/>
    <property type="project" value="UniProtKB-KW"/>
</dbReference>
<dbReference type="Proteomes" id="UP000218172">
    <property type="component" value="Unassembled WGS sequence"/>
</dbReference>
<evidence type="ECO:0000313" key="3">
    <source>
        <dbReference type="EMBL" id="PCH60678.1"/>
    </source>
</evidence>
<organism evidence="3 4">
    <name type="scientific">SAR86 cluster bacterium</name>
    <dbReference type="NCBI Taxonomy" id="2030880"/>
    <lineage>
        <taxon>Bacteria</taxon>
        <taxon>Pseudomonadati</taxon>
        <taxon>Pseudomonadota</taxon>
        <taxon>Gammaproteobacteria</taxon>
        <taxon>SAR86 cluster</taxon>
    </lineage>
</organism>
<sequence length="300" mass="32674">MYANLLAVITFPVLAQQRDDGSPFFKTYQLTDKVYMLEAPGAGGNIGVFSGPDGVVLIDDRFDQDTAALLEAVAAITPQKIRFLVNTHIHPDHIGGNNNLAAYGVDILAHDSVRLKMLKELRIPRRGGISFPQPPVQARPVITYSEAISFHLNGEEVRVFLAPPAHTDGDSFVHFKGSDVLHLGDVFRTNMYPIIDHFNGGSYLGMIEAMALAIELAGPNTKVIPGHGEGFTDKQGMIEVYDMMTAIRDTVAGLIAQGKTLEEVLAAKPTDAYDEQWGGVASWTSADLLPIVYEELVAQR</sequence>
<dbReference type="SMART" id="SM00849">
    <property type="entry name" value="Lactamase_B"/>
    <property type="match status" value="1"/>
</dbReference>
<accession>A0A2A4MLF6</accession>
<dbReference type="Pfam" id="PF00753">
    <property type="entry name" value="Lactamase_B"/>
    <property type="match status" value="1"/>
</dbReference>
<dbReference type="Gene3D" id="3.60.15.10">
    <property type="entry name" value="Ribonuclease Z/Hydroxyacylglutathione hydrolase-like"/>
    <property type="match status" value="1"/>
</dbReference>
<dbReference type="CDD" id="cd16282">
    <property type="entry name" value="metallo-hydrolase-like_MBL-fold"/>
    <property type="match status" value="1"/>
</dbReference>
<dbReference type="InterPro" id="IPR036866">
    <property type="entry name" value="RibonucZ/Hydroxyglut_hydro"/>
</dbReference>
<comment type="similarity">
    <text evidence="1">Belongs to the metallo-beta-lactamase superfamily. Class-B beta-lactamase family.</text>
</comment>
<dbReference type="AlphaFoldDB" id="A0A2A4MLF6"/>
<dbReference type="SUPFAM" id="SSF56281">
    <property type="entry name" value="Metallo-hydrolase/oxidoreductase"/>
    <property type="match status" value="1"/>
</dbReference>
<dbReference type="PANTHER" id="PTHR42951">
    <property type="entry name" value="METALLO-BETA-LACTAMASE DOMAIN-CONTAINING"/>
    <property type="match status" value="1"/>
</dbReference>
<keyword evidence="3" id="KW-0378">Hydrolase</keyword>
<proteinExistence type="inferred from homology"/>
<evidence type="ECO:0000313" key="4">
    <source>
        <dbReference type="Proteomes" id="UP000218172"/>
    </source>
</evidence>
<dbReference type="InterPro" id="IPR001279">
    <property type="entry name" value="Metallo-B-lactamas"/>
</dbReference>
<dbReference type="GO" id="GO:0017001">
    <property type="term" value="P:antibiotic catabolic process"/>
    <property type="evidence" value="ECO:0007669"/>
    <property type="project" value="UniProtKB-ARBA"/>
</dbReference>
<evidence type="ECO:0000256" key="1">
    <source>
        <dbReference type="ARBA" id="ARBA00005250"/>
    </source>
</evidence>
<dbReference type="InterPro" id="IPR050855">
    <property type="entry name" value="NDM-1-like"/>
</dbReference>
<dbReference type="PANTHER" id="PTHR42951:SF4">
    <property type="entry name" value="ACYL-COENZYME A THIOESTERASE MBLAC2"/>
    <property type="match status" value="1"/>
</dbReference>
<evidence type="ECO:0000259" key="2">
    <source>
        <dbReference type="SMART" id="SM00849"/>
    </source>
</evidence>
<name>A0A2A4MLF6_9GAMM</name>
<dbReference type="EMBL" id="NVQR01000084">
    <property type="protein sequence ID" value="PCH60678.1"/>
    <property type="molecule type" value="Genomic_DNA"/>
</dbReference>
<feature type="domain" description="Metallo-beta-lactamase" evidence="2">
    <location>
        <begin position="43"/>
        <end position="227"/>
    </location>
</feature>
<comment type="caution">
    <text evidence="3">The sequence shown here is derived from an EMBL/GenBank/DDBJ whole genome shotgun (WGS) entry which is preliminary data.</text>
</comment>
<gene>
    <name evidence="3" type="ORF">COC19_05575</name>
</gene>
<reference evidence="4" key="1">
    <citation type="submission" date="2017-08" db="EMBL/GenBank/DDBJ databases">
        <title>A dynamic microbial community with high functional redundancy inhabits the cold, oxic subseafloor aquifer.</title>
        <authorList>
            <person name="Tully B.J."/>
            <person name="Wheat C.G."/>
            <person name="Glazer B.T."/>
            <person name="Huber J.A."/>
        </authorList>
    </citation>
    <scope>NUCLEOTIDE SEQUENCE [LARGE SCALE GENOMIC DNA]</scope>
</reference>
<protein>
    <submittedName>
        <fullName evidence="3">MBL fold metallo-hydrolase</fullName>
    </submittedName>
</protein>